<dbReference type="Gene3D" id="2.130.10.10">
    <property type="entry name" value="YVTN repeat-like/Quinoprotein amine dehydrogenase"/>
    <property type="match status" value="1"/>
</dbReference>
<organism evidence="2 3">
    <name type="scientific">Cellulophaga baltica</name>
    <dbReference type="NCBI Taxonomy" id="76594"/>
    <lineage>
        <taxon>Bacteria</taxon>
        <taxon>Pseudomonadati</taxon>
        <taxon>Bacteroidota</taxon>
        <taxon>Flavobacteriia</taxon>
        <taxon>Flavobacteriales</taxon>
        <taxon>Flavobacteriaceae</taxon>
        <taxon>Cellulophaga</taxon>
    </lineage>
</organism>
<dbReference type="SUPFAM" id="SSF75011">
    <property type="entry name" value="3-carboxy-cis,cis-mucoante lactonizing enzyme"/>
    <property type="match status" value="1"/>
</dbReference>
<gene>
    <name evidence="2" type="ORF">SAMN04487992_110123</name>
</gene>
<dbReference type="InterPro" id="IPR026341">
    <property type="entry name" value="T9SS_type_B"/>
</dbReference>
<evidence type="ECO:0000256" key="1">
    <source>
        <dbReference type="SAM" id="SignalP"/>
    </source>
</evidence>
<dbReference type="InterPro" id="IPR015943">
    <property type="entry name" value="WD40/YVTN_repeat-like_dom_sf"/>
</dbReference>
<accession>A0A1G7JVH1</accession>
<dbReference type="Gene3D" id="2.60.40.10">
    <property type="entry name" value="Immunoglobulins"/>
    <property type="match status" value="1"/>
</dbReference>
<dbReference type="EMBL" id="FNBD01000010">
    <property type="protein sequence ID" value="SDF28814.1"/>
    <property type="molecule type" value="Genomic_DNA"/>
</dbReference>
<dbReference type="NCBIfam" id="TIGR04131">
    <property type="entry name" value="Bac_Flav_CTERM"/>
    <property type="match status" value="1"/>
</dbReference>
<dbReference type="SUPFAM" id="SSF48726">
    <property type="entry name" value="Immunoglobulin"/>
    <property type="match status" value="1"/>
</dbReference>
<protein>
    <submittedName>
        <fullName evidence="2">Gliding motility-associated C-terminal domain-containing protein</fullName>
    </submittedName>
</protein>
<dbReference type="eggNOG" id="COG3391">
    <property type="taxonomic scope" value="Bacteria"/>
</dbReference>
<dbReference type="InterPro" id="IPR013783">
    <property type="entry name" value="Ig-like_fold"/>
</dbReference>
<keyword evidence="3" id="KW-1185">Reference proteome</keyword>
<name>A0A1G7JVH1_9FLAO</name>
<reference evidence="3" key="1">
    <citation type="submission" date="2016-10" db="EMBL/GenBank/DDBJ databases">
        <authorList>
            <person name="Varghese N."/>
            <person name="Submissions S."/>
        </authorList>
    </citation>
    <scope>NUCLEOTIDE SEQUENCE [LARGE SCALE GENOMIC DNA]</scope>
    <source>
        <strain evidence="3">DSM 24729</strain>
    </source>
</reference>
<dbReference type="Pfam" id="PF13585">
    <property type="entry name" value="CHU_C"/>
    <property type="match status" value="1"/>
</dbReference>
<dbReference type="RefSeq" id="WP_074539054.1">
    <property type="nucleotide sequence ID" value="NZ_FNBD01000010.1"/>
</dbReference>
<sequence length="904" mass="99982">MKKQYLILFLCIFSFLQVAAQRETSNWYFGYGAGIQFNDNGSVTALTDGKLNTLEGCTSISDASGNLLAYTDGITVYNKNHQIVQNGNGLWGDPSSTQSAIIVPKPEDPNIYYIFTVDTSVVEGDPDFGLNYSVLDISQNGGNGAITEKNKKLLNDSSEKIAGVIKDCFEQSIWVITLASEAGAVGFFNTYHCYEVSAAGINTNAVKNTFPDLLISDPRGYLKLSSDGTKMVSANAYDGLFVYDFDQETGILSNQLQLTIPSSNTIPYGVEFSAEGHYLYVHTFNDEEISNASLIQYDLFASNISTSAVVMDERAAYRGALQMAENGKIYRTTPKNYFEGTAYLSVINNPSVKGLAANYVHNAVSLNGKTAMQGLPPFIQSFFNKIDLIKNSDGSTSTTLTICEKESFILEVDEYSGARYEWEKDGIPLINPNNYYLEVSSASLEDAGKYKLKITLADPKECPIIGESTIVINPVPIIENLQIVQCDIDEDSTTDGITSLNLEQAYLLKNYPEHYGFLFFESTTAITNNQPILNPIGYRNTTPFNQIIYYTATNEFGCSSEGTLEITVQATTINTNNESPFYTCQSNLDTTEIVGVFDLEQIRQNSYPAINATFYTSLVDASLEQNEISGDYTTPSINLYVRLEKDNECQGVESIALIVNAAPSFTFPEEHYVCTDGEYLDLMAPSGYDSYEWRNTTNNSEAVIGESPTITISEPGNYKLTLGYDYSTLRETLICTNSVDFTVYPSNRAQIENIIIKDISDNNTIEILVSGDGDYEYSLDGIDYQSSSNFSNLEPGFATVYVQDKIGCGITEDEIAIIGYPKFFSPNGDGTNDYWQLLGVNEIYQADSEISIFDRFGTLITRIMPESKGWDGTTNGVTVPASDYWFKVNLEDGRVFTGHFTLKR</sequence>
<feature type="chain" id="PRO_5010332375" evidence="1">
    <location>
        <begin position="21"/>
        <end position="904"/>
    </location>
</feature>
<keyword evidence="1" id="KW-0732">Signal</keyword>
<evidence type="ECO:0000313" key="2">
    <source>
        <dbReference type="EMBL" id="SDF28814.1"/>
    </source>
</evidence>
<dbReference type="AlphaFoldDB" id="A0A1G7JVH1"/>
<proteinExistence type="predicted"/>
<dbReference type="Proteomes" id="UP000182114">
    <property type="component" value="Unassembled WGS sequence"/>
</dbReference>
<evidence type="ECO:0000313" key="3">
    <source>
        <dbReference type="Proteomes" id="UP000182114"/>
    </source>
</evidence>
<feature type="signal peptide" evidence="1">
    <location>
        <begin position="1"/>
        <end position="20"/>
    </location>
</feature>
<dbReference type="InterPro" id="IPR036179">
    <property type="entry name" value="Ig-like_dom_sf"/>
</dbReference>